<evidence type="ECO:0000313" key="1">
    <source>
        <dbReference type="EMBL" id="WAM31918.1"/>
    </source>
</evidence>
<dbReference type="Proteomes" id="UP001164745">
    <property type="component" value="Chromosome"/>
</dbReference>
<sequence>MGRQISERENFLKNIFERKTGYKLKICNKDSPNFIAYENGKKIAYVEATLLELEDYSFYNSMRGFNKKLEEYIPSDKILKIDFTKCKVADLQDHKEIKKRYKKMIEELCRFFRGADIKCTNLEELNLMLNGIGSCLNRLCNNCVKIELKKGTNSERAGKVILLLPSFTLNNVNNNLNDWLEKTICKALQKESCFI</sequence>
<evidence type="ECO:0000313" key="2">
    <source>
        <dbReference type="Proteomes" id="UP001164745"/>
    </source>
</evidence>
<gene>
    <name evidence="1" type="ORF">OTJ99_000401</name>
</gene>
<organism evidence="1 2">
    <name type="scientific">Caldicellulosiruptor naganoensis</name>
    <dbReference type="NCBI Taxonomy" id="29324"/>
    <lineage>
        <taxon>Bacteria</taxon>
        <taxon>Bacillati</taxon>
        <taxon>Bacillota</taxon>
        <taxon>Bacillota incertae sedis</taxon>
        <taxon>Caldicellulosiruptorales</taxon>
        <taxon>Caldicellulosiruptoraceae</taxon>
        <taxon>Caldicellulosiruptor</taxon>
    </lineage>
</organism>
<dbReference type="RefSeq" id="WP_045165440.1">
    <property type="nucleotide sequence ID" value="NZ_CP113864.1"/>
</dbReference>
<dbReference type="EMBL" id="CP113864">
    <property type="protein sequence ID" value="WAM31918.1"/>
    <property type="molecule type" value="Genomic_DNA"/>
</dbReference>
<reference evidence="1" key="1">
    <citation type="submission" date="2022-12" db="EMBL/GenBank/DDBJ databases">
        <authorList>
            <person name="Bing R.G."/>
            <person name="Willard D.J."/>
            <person name="Manesh M.J.H."/>
            <person name="Laemthong T."/>
            <person name="Crosby J.R."/>
            <person name="Kelly R.M."/>
        </authorList>
    </citation>
    <scope>NUCLEOTIDE SEQUENCE</scope>
    <source>
        <strain evidence="1">DSM 8991</strain>
    </source>
</reference>
<accession>A0ABY7BHN9</accession>
<keyword evidence="2" id="KW-1185">Reference proteome</keyword>
<proteinExistence type="predicted"/>
<name>A0ABY7BHN9_9FIRM</name>
<protein>
    <submittedName>
        <fullName evidence="1">Uncharacterized protein</fullName>
    </submittedName>
</protein>